<feature type="domain" description="HTH myb-type" evidence="9">
    <location>
        <begin position="35"/>
        <end position="91"/>
    </location>
</feature>
<keyword evidence="2" id="KW-0805">Transcription regulation</keyword>
<feature type="domain" description="Myb-like" evidence="7">
    <location>
        <begin position="35"/>
        <end position="87"/>
    </location>
</feature>
<comment type="subcellular location">
    <subcellularLocation>
        <location evidence="1">Nucleus</location>
    </subcellularLocation>
</comment>
<dbReference type="SUPFAM" id="SSF46689">
    <property type="entry name" value="Homeodomain-like"/>
    <property type="match status" value="1"/>
</dbReference>
<dbReference type="AlphaFoldDB" id="A0AAN8YE52"/>
<dbReference type="Pfam" id="PF00249">
    <property type="entry name" value="Myb_DNA-binding"/>
    <property type="match status" value="1"/>
</dbReference>
<dbReference type="GO" id="GO:0005634">
    <property type="term" value="C:nucleus"/>
    <property type="evidence" value="ECO:0007669"/>
    <property type="project" value="UniProtKB-SubCell"/>
</dbReference>
<proteinExistence type="predicted"/>
<feature type="domain" description="SANT" evidence="8">
    <location>
        <begin position="38"/>
        <end position="91"/>
    </location>
</feature>
<organism evidence="10 11">
    <name type="scientific">Solanum bulbocastanum</name>
    <name type="common">Wild potato</name>
    <dbReference type="NCBI Taxonomy" id="147425"/>
    <lineage>
        <taxon>Eukaryota</taxon>
        <taxon>Viridiplantae</taxon>
        <taxon>Streptophyta</taxon>
        <taxon>Embryophyta</taxon>
        <taxon>Tracheophyta</taxon>
        <taxon>Spermatophyta</taxon>
        <taxon>Magnoliopsida</taxon>
        <taxon>eudicotyledons</taxon>
        <taxon>Gunneridae</taxon>
        <taxon>Pentapetalae</taxon>
        <taxon>asterids</taxon>
        <taxon>lamiids</taxon>
        <taxon>Solanales</taxon>
        <taxon>Solanaceae</taxon>
        <taxon>Solanoideae</taxon>
        <taxon>Solaneae</taxon>
        <taxon>Solanum</taxon>
    </lineage>
</organism>
<protein>
    <submittedName>
        <fullName evidence="10">Uncharacterized protein</fullName>
    </submittedName>
</protein>
<evidence type="ECO:0000256" key="1">
    <source>
        <dbReference type="ARBA" id="ARBA00004123"/>
    </source>
</evidence>
<evidence type="ECO:0000313" key="10">
    <source>
        <dbReference type="EMBL" id="KAK6789147.1"/>
    </source>
</evidence>
<dbReference type="InterPro" id="IPR017884">
    <property type="entry name" value="SANT_dom"/>
</dbReference>
<dbReference type="PANTHER" id="PTHR44191:SF62">
    <property type="entry name" value="OS04G0341900 PROTEIN"/>
    <property type="match status" value="1"/>
</dbReference>
<sequence length="124" mass="14426">MTKGIQETIKSFGVEITINNVSSFGEESTSEARGMSSSKGRRWSEDERRVFLIGLDKLEKGNWTRIAKEFVPTRTSTQVASHAQRYFERHKENRALKPHKSNVFCWKSYGKYIHHEYVYIIPIA</sequence>
<dbReference type="PROSITE" id="PS51294">
    <property type="entry name" value="HTH_MYB"/>
    <property type="match status" value="1"/>
</dbReference>
<comment type="caution">
    <text evidence="10">The sequence shown here is derived from an EMBL/GenBank/DDBJ whole genome shotgun (WGS) entry which is preliminary data.</text>
</comment>
<dbReference type="NCBIfam" id="TIGR01557">
    <property type="entry name" value="myb_SHAQKYF"/>
    <property type="match status" value="1"/>
</dbReference>
<dbReference type="InterPro" id="IPR006447">
    <property type="entry name" value="Myb_dom_plants"/>
</dbReference>
<evidence type="ECO:0000256" key="3">
    <source>
        <dbReference type="ARBA" id="ARBA00023125"/>
    </source>
</evidence>
<keyword evidence="5" id="KW-0539">Nucleus</keyword>
<dbReference type="PROSITE" id="PS50090">
    <property type="entry name" value="MYB_LIKE"/>
    <property type="match status" value="1"/>
</dbReference>
<evidence type="ECO:0000259" key="8">
    <source>
        <dbReference type="PROSITE" id="PS51293"/>
    </source>
</evidence>
<dbReference type="GO" id="GO:0009739">
    <property type="term" value="P:response to gibberellin"/>
    <property type="evidence" value="ECO:0007669"/>
    <property type="project" value="TreeGrafter"/>
</dbReference>
<dbReference type="InterPro" id="IPR017930">
    <property type="entry name" value="Myb_dom"/>
</dbReference>
<dbReference type="EMBL" id="JBANQN010000005">
    <property type="protein sequence ID" value="KAK6789147.1"/>
    <property type="molecule type" value="Genomic_DNA"/>
</dbReference>
<feature type="region of interest" description="Disordered" evidence="6">
    <location>
        <begin position="24"/>
        <end position="43"/>
    </location>
</feature>
<evidence type="ECO:0000256" key="2">
    <source>
        <dbReference type="ARBA" id="ARBA00023015"/>
    </source>
</evidence>
<dbReference type="InterPro" id="IPR052245">
    <property type="entry name" value="Plant_Stress_Dev_TF"/>
</dbReference>
<dbReference type="GO" id="GO:0009723">
    <property type="term" value="P:response to ethylene"/>
    <property type="evidence" value="ECO:0007669"/>
    <property type="project" value="TreeGrafter"/>
</dbReference>
<dbReference type="PANTHER" id="PTHR44191">
    <property type="entry name" value="TRANSCRIPTION FACTOR KUA1"/>
    <property type="match status" value="1"/>
</dbReference>
<dbReference type="GO" id="GO:0006355">
    <property type="term" value="P:regulation of DNA-templated transcription"/>
    <property type="evidence" value="ECO:0007669"/>
    <property type="project" value="UniProtKB-ARBA"/>
</dbReference>
<dbReference type="SMART" id="SM00717">
    <property type="entry name" value="SANT"/>
    <property type="match status" value="1"/>
</dbReference>
<dbReference type="GO" id="GO:0010597">
    <property type="term" value="P:green leaf volatile biosynthetic process"/>
    <property type="evidence" value="ECO:0007669"/>
    <property type="project" value="UniProtKB-ARBA"/>
</dbReference>
<reference evidence="10 11" key="1">
    <citation type="submission" date="2024-02" db="EMBL/GenBank/DDBJ databases">
        <title>de novo genome assembly of Solanum bulbocastanum strain 11H21.</title>
        <authorList>
            <person name="Hosaka A.J."/>
        </authorList>
    </citation>
    <scope>NUCLEOTIDE SEQUENCE [LARGE SCALE GENOMIC DNA]</scope>
    <source>
        <tissue evidence="10">Young leaves</tissue>
    </source>
</reference>
<evidence type="ECO:0000259" key="9">
    <source>
        <dbReference type="PROSITE" id="PS51294"/>
    </source>
</evidence>
<dbReference type="InterPro" id="IPR009057">
    <property type="entry name" value="Homeodomain-like_sf"/>
</dbReference>
<dbReference type="GO" id="GO:0000976">
    <property type="term" value="F:transcription cis-regulatory region binding"/>
    <property type="evidence" value="ECO:0007669"/>
    <property type="project" value="UniProtKB-ARBA"/>
</dbReference>
<accession>A0AAN8YE52</accession>
<name>A0AAN8YE52_SOLBU</name>
<evidence type="ECO:0000256" key="6">
    <source>
        <dbReference type="SAM" id="MobiDB-lite"/>
    </source>
</evidence>
<evidence type="ECO:0000256" key="5">
    <source>
        <dbReference type="ARBA" id="ARBA00023242"/>
    </source>
</evidence>
<dbReference type="InterPro" id="IPR001005">
    <property type="entry name" value="SANT/Myb"/>
</dbReference>
<dbReference type="Gene3D" id="1.10.10.60">
    <property type="entry name" value="Homeodomain-like"/>
    <property type="match status" value="1"/>
</dbReference>
<dbReference type="Proteomes" id="UP001371456">
    <property type="component" value="Unassembled WGS sequence"/>
</dbReference>
<keyword evidence="4" id="KW-0804">Transcription</keyword>
<evidence type="ECO:0000259" key="7">
    <source>
        <dbReference type="PROSITE" id="PS50090"/>
    </source>
</evidence>
<keyword evidence="3" id="KW-0238">DNA-binding</keyword>
<dbReference type="PROSITE" id="PS51293">
    <property type="entry name" value="SANT"/>
    <property type="match status" value="1"/>
</dbReference>
<gene>
    <name evidence="10" type="ORF">RDI58_012946</name>
</gene>
<dbReference type="CDD" id="cd00167">
    <property type="entry name" value="SANT"/>
    <property type="match status" value="1"/>
</dbReference>
<evidence type="ECO:0000313" key="11">
    <source>
        <dbReference type="Proteomes" id="UP001371456"/>
    </source>
</evidence>
<evidence type="ECO:0000256" key="4">
    <source>
        <dbReference type="ARBA" id="ARBA00023163"/>
    </source>
</evidence>
<keyword evidence="11" id="KW-1185">Reference proteome</keyword>